<evidence type="ECO:0000256" key="14">
    <source>
        <dbReference type="ARBA" id="ARBA00048173"/>
    </source>
</evidence>
<keyword evidence="7" id="KW-0460">Magnesium</keyword>
<dbReference type="Gene3D" id="3.30.420.10">
    <property type="entry name" value="Ribonuclease H-like superfamily/Ribonuclease H"/>
    <property type="match status" value="1"/>
</dbReference>
<evidence type="ECO:0000256" key="10">
    <source>
        <dbReference type="ARBA" id="ARBA00022918"/>
    </source>
</evidence>
<dbReference type="InterPro" id="IPR039537">
    <property type="entry name" value="Retrotran_Ty1/copia-like"/>
</dbReference>
<dbReference type="AlphaFoldDB" id="A0A9P8SDR3"/>
<keyword evidence="12" id="KW-0238">DNA-binding</keyword>
<keyword evidence="4" id="KW-0479">Metal-binding</keyword>
<keyword evidence="10" id="KW-0695">RNA-directed DNA polymerase</keyword>
<evidence type="ECO:0000256" key="9">
    <source>
        <dbReference type="ARBA" id="ARBA00022908"/>
    </source>
</evidence>
<dbReference type="GO" id="GO:0003964">
    <property type="term" value="F:RNA-directed DNA polymerase activity"/>
    <property type="evidence" value="ECO:0007669"/>
    <property type="project" value="UniProtKB-KW"/>
</dbReference>
<evidence type="ECO:0000256" key="11">
    <source>
        <dbReference type="ARBA" id="ARBA00022932"/>
    </source>
</evidence>
<dbReference type="RefSeq" id="XP_044716389.1">
    <property type="nucleotide sequence ID" value="XM_044868392.1"/>
</dbReference>
<keyword evidence="3" id="KW-0540">Nuclease</keyword>
<dbReference type="InterPro" id="IPR001584">
    <property type="entry name" value="Integrase_cat-core"/>
</dbReference>
<evidence type="ECO:0000256" key="4">
    <source>
        <dbReference type="ARBA" id="ARBA00022723"/>
    </source>
</evidence>
<evidence type="ECO:0000256" key="1">
    <source>
        <dbReference type="ARBA" id="ARBA00022578"/>
    </source>
</evidence>
<dbReference type="GO" id="GO:0006310">
    <property type="term" value="P:DNA recombination"/>
    <property type="evidence" value="ECO:0007669"/>
    <property type="project" value="UniProtKB-KW"/>
</dbReference>
<dbReference type="PANTHER" id="PTHR42648">
    <property type="entry name" value="TRANSPOSASE, PUTATIVE-RELATED"/>
    <property type="match status" value="1"/>
</dbReference>
<name>A0A9P8SDR3_9HYPO</name>
<dbReference type="GO" id="GO:0032196">
    <property type="term" value="P:transposition"/>
    <property type="evidence" value="ECO:0007669"/>
    <property type="project" value="UniProtKB-KW"/>
</dbReference>
<evidence type="ECO:0000256" key="2">
    <source>
        <dbReference type="ARBA" id="ARBA00022695"/>
    </source>
</evidence>
<organism evidence="17 18">
    <name type="scientific">Hirsutella rhossiliensis</name>
    <dbReference type="NCBI Taxonomy" id="111463"/>
    <lineage>
        <taxon>Eukaryota</taxon>
        <taxon>Fungi</taxon>
        <taxon>Dikarya</taxon>
        <taxon>Ascomycota</taxon>
        <taxon>Pezizomycotina</taxon>
        <taxon>Sordariomycetes</taxon>
        <taxon>Hypocreomycetidae</taxon>
        <taxon>Hypocreales</taxon>
        <taxon>Ophiocordycipitaceae</taxon>
        <taxon>Hirsutella</taxon>
    </lineage>
</organism>
<evidence type="ECO:0000313" key="18">
    <source>
        <dbReference type="Proteomes" id="UP000824596"/>
    </source>
</evidence>
<proteinExistence type="predicted"/>
<evidence type="ECO:0000256" key="3">
    <source>
        <dbReference type="ARBA" id="ARBA00022722"/>
    </source>
</evidence>
<comment type="catalytic activity">
    <reaction evidence="15">
        <text>DNA(n) + a 2'-deoxyribonucleoside 5'-triphosphate = DNA(n+1) + diphosphate</text>
        <dbReference type="Rhea" id="RHEA:22508"/>
        <dbReference type="Rhea" id="RHEA-COMP:17339"/>
        <dbReference type="Rhea" id="RHEA-COMP:17340"/>
        <dbReference type="ChEBI" id="CHEBI:33019"/>
        <dbReference type="ChEBI" id="CHEBI:61560"/>
        <dbReference type="ChEBI" id="CHEBI:173112"/>
        <dbReference type="EC" id="2.7.7.7"/>
    </reaction>
</comment>
<gene>
    <name evidence="17" type="ORF">HRG_09921</name>
</gene>
<dbReference type="PROSITE" id="PS50994">
    <property type="entry name" value="INTEGRASE"/>
    <property type="match status" value="1"/>
</dbReference>
<keyword evidence="13" id="KW-0233">DNA recombination</keyword>
<evidence type="ECO:0000259" key="16">
    <source>
        <dbReference type="PROSITE" id="PS50994"/>
    </source>
</evidence>
<keyword evidence="1" id="KW-0815">Transposition</keyword>
<evidence type="ECO:0000256" key="13">
    <source>
        <dbReference type="ARBA" id="ARBA00023172"/>
    </source>
</evidence>
<keyword evidence="2" id="KW-0548">Nucleotidyltransferase</keyword>
<keyword evidence="9" id="KW-0229">DNA integration</keyword>
<dbReference type="OrthoDB" id="2663223at2759"/>
<reference evidence="17" key="1">
    <citation type="submission" date="2021-09" db="EMBL/GenBank/DDBJ databases">
        <title>A high-quality genome of the endoparasitic fungus Hirsutella rhossiliensis with a comparison of Hirsutella genomes reveals transposable elements contributing to genome size variation.</title>
        <authorList>
            <person name="Lin R."/>
            <person name="Jiao Y."/>
            <person name="Sun X."/>
            <person name="Ling J."/>
            <person name="Xie B."/>
            <person name="Cheng X."/>
        </authorList>
    </citation>
    <scope>NUCLEOTIDE SEQUENCE</scope>
    <source>
        <strain evidence="17">HR02</strain>
    </source>
</reference>
<evidence type="ECO:0000256" key="6">
    <source>
        <dbReference type="ARBA" id="ARBA00022801"/>
    </source>
</evidence>
<dbReference type="GO" id="GO:0015074">
    <property type="term" value="P:DNA integration"/>
    <property type="evidence" value="ECO:0007669"/>
    <property type="project" value="UniProtKB-KW"/>
</dbReference>
<dbReference type="GO" id="GO:0016787">
    <property type="term" value="F:hydrolase activity"/>
    <property type="evidence" value="ECO:0007669"/>
    <property type="project" value="UniProtKB-KW"/>
</dbReference>
<evidence type="ECO:0000256" key="7">
    <source>
        <dbReference type="ARBA" id="ARBA00022842"/>
    </source>
</evidence>
<keyword evidence="11" id="KW-0239">DNA-directed DNA polymerase</keyword>
<dbReference type="PANTHER" id="PTHR42648:SF11">
    <property type="entry name" value="TRANSPOSON TY4-P GAG-POL POLYPROTEIN"/>
    <property type="match status" value="1"/>
</dbReference>
<dbReference type="GO" id="GO:0005634">
    <property type="term" value="C:nucleus"/>
    <property type="evidence" value="ECO:0007669"/>
    <property type="project" value="UniProtKB-ARBA"/>
</dbReference>
<dbReference type="GO" id="GO:0003677">
    <property type="term" value="F:DNA binding"/>
    <property type="evidence" value="ECO:0007669"/>
    <property type="project" value="UniProtKB-KW"/>
</dbReference>
<dbReference type="GO" id="GO:0003887">
    <property type="term" value="F:DNA-directed DNA polymerase activity"/>
    <property type="evidence" value="ECO:0007669"/>
    <property type="project" value="UniProtKB-KW"/>
</dbReference>
<dbReference type="InterPro" id="IPR036397">
    <property type="entry name" value="RNaseH_sf"/>
</dbReference>
<evidence type="ECO:0000256" key="12">
    <source>
        <dbReference type="ARBA" id="ARBA00023125"/>
    </source>
</evidence>
<comment type="caution">
    <text evidence="17">The sequence shown here is derived from an EMBL/GenBank/DDBJ whole genome shotgun (WGS) entry which is preliminary data.</text>
</comment>
<evidence type="ECO:0000313" key="17">
    <source>
        <dbReference type="EMBL" id="KAH0958876.1"/>
    </source>
</evidence>
<keyword evidence="11" id="KW-0808">Transferase</keyword>
<dbReference type="GO" id="GO:0046872">
    <property type="term" value="F:metal ion binding"/>
    <property type="evidence" value="ECO:0007669"/>
    <property type="project" value="UniProtKB-KW"/>
</dbReference>
<evidence type="ECO:0000256" key="5">
    <source>
        <dbReference type="ARBA" id="ARBA00022759"/>
    </source>
</evidence>
<dbReference type="SUPFAM" id="SSF53098">
    <property type="entry name" value="Ribonuclease H-like"/>
    <property type="match status" value="1"/>
</dbReference>
<dbReference type="InterPro" id="IPR012337">
    <property type="entry name" value="RNaseH-like_sf"/>
</dbReference>
<feature type="domain" description="Integrase catalytic" evidence="16">
    <location>
        <begin position="26"/>
        <end position="196"/>
    </location>
</feature>
<evidence type="ECO:0000256" key="15">
    <source>
        <dbReference type="ARBA" id="ARBA00049244"/>
    </source>
</evidence>
<protein>
    <submittedName>
        <fullName evidence="17">Integrase core domain-containing protein</fullName>
    </submittedName>
</protein>
<keyword evidence="18" id="KW-1185">Reference proteome</keyword>
<comment type="catalytic activity">
    <reaction evidence="14">
        <text>DNA(n) + a 2'-deoxyribonucleoside 5'-triphosphate = DNA(n+1) + diphosphate</text>
        <dbReference type="Rhea" id="RHEA:22508"/>
        <dbReference type="Rhea" id="RHEA-COMP:17339"/>
        <dbReference type="Rhea" id="RHEA-COMP:17340"/>
        <dbReference type="ChEBI" id="CHEBI:33019"/>
        <dbReference type="ChEBI" id="CHEBI:61560"/>
        <dbReference type="ChEBI" id="CHEBI:173112"/>
        <dbReference type="EC" id="2.7.7.49"/>
    </reaction>
</comment>
<keyword evidence="8" id="KW-0694">RNA-binding</keyword>
<accession>A0A9P8SDR3</accession>
<evidence type="ECO:0000256" key="8">
    <source>
        <dbReference type="ARBA" id="ARBA00022884"/>
    </source>
</evidence>
<dbReference type="EMBL" id="JAIZPD010000014">
    <property type="protein sequence ID" value="KAH0958876.1"/>
    <property type="molecule type" value="Genomic_DNA"/>
</dbReference>
<dbReference type="GeneID" id="68359050"/>
<keyword evidence="6" id="KW-0378">Hydrolase</keyword>
<dbReference type="GO" id="GO:0004519">
    <property type="term" value="F:endonuclease activity"/>
    <property type="evidence" value="ECO:0007669"/>
    <property type="project" value="UniProtKB-KW"/>
</dbReference>
<keyword evidence="5" id="KW-0255">Endonuclease</keyword>
<sequence>MGGPATCECEVCATGKAKRQVSREEPTLRPRGAGAQFSFDLHPGPVAGFGGEKYFALFTCITTRMRFYYALKSKTEVRDAFKKLTSMLETQYGIKLINLASDGEKALLTKELVKFIEGLGIRVFQSAPSTPTQNGHAERSGAVVKERARLMNLDSRIPEELWTETYRTAVYLLNRTPLKGSDHSWRSPHERWWTYMRTTTLYTATSSESSRA</sequence>
<dbReference type="Proteomes" id="UP000824596">
    <property type="component" value="Unassembled WGS sequence"/>
</dbReference>
<dbReference type="GO" id="GO:0003723">
    <property type="term" value="F:RNA binding"/>
    <property type="evidence" value="ECO:0007669"/>
    <property type="project" value="UniProtKB-KW"/>
</dbReference>